<evidence type="ECO:0000256" key="2">
    <source>
        <dbReference type="ARBA" id="ARBA00017144"/>
    </source>
</evidence>
<proteinExistence type="inferred from homology"/>
<reference evidence="6 7" key="1">
    <citation type="submission" date="2016-10" db="EMBL/GenBank/DDBJ databases">
        <authorList>
            <person name="de Groot N.N."/>
        </authorList>
    </citation>
    <scope>NUCLEOTIDE SEQUENCE [LARGE SCALE GENOMIC DNA]</scope>
    <source>
        <strain evidence="6 7">DSM 46701</strain>
    </source>
</reference>
<dbReference type="Gene3D" id="3.40.50.300">
    <property type="entry name" value="P-loop containing nucleotide triphosphate hydrolases"/>
    <property type="match status" value="1"/>
</dbReference>
<dbReference type="GO" id="GO:0005524">
    <property type="term" value="F:ATP binding"/>
    <property type="evidence" value="ECO:0007669"/>
    <property type="project" value="UniProtKB-KW"/>
</dbReference>
<dbReference type="RefSeq" id="WP_089966344.1">
    <property type="nucleotide sequence ID" value="NZ_FOCQ01000004.1"/>
</dbReference>
<comment type="similarity">
    <text evidence="1">Belongs to the thymidylate kinase family.</text>
</comment>
<keyword evidence="6" id="KW-0808">Transferase</keyword>
<dbReference type="SUPFAM" id="SSF52540">
    <property type="entry name" value="P-loop containing nucleoside triphosphate hydrolases"/>
    <property type="match status" value="1"/>
</dbReference>
<dbReference type="EMBL" id="FOCQ01000004">
    <property type="protein sequence ID" value="SEM99573.1"/>
    <property type="molecule type" value="Genomic_DNA"/>
</dbReference>
<keyword evidence="3" id="KW-0547">Nucleotide-binding</keyword>
<dbReference type="GO" id="GO:0004798">
    <property type="term" value="F:dTMP kinase activity"/>
    <property type="evidence" value="ECO:0007669"/>
    <property type="project" value="TreeGrafter"/>
</dbReference>
<evidence type="ECO:0000313" key="6">
    <source>
        <dbReference type="EMBL" id="SEM99573.1"/>
    </source>
</evidence>
<name>A0A1H8CWT4_9BACL</name>
<dbReference type="PANTHER" id="PTHR10344">
    <property type="entry name" value="THYMIDYLATE KINASE"/>
    <property type="match status" value="1"/>
</dbReference>
<dbReference type="STRING" id="1173111.SAMN05444955_104165"/>
<feature type="domain" description="Thymidylate kinase-like" evidence="5">
    <location>
        <begin position="9"/>
        <end position="181"/>
    </location>
</feature>
<sequence length="212" mass="24363">MKKGRLIVLEGMSGVGKTTLARNWVKTLTDRGVPVIYLHGALSDTPVGQRFKEVVQSRKLELTSTYYYLADLVQFTQSHIQPMLKRGYVVIQDRYVDSIISFHRALTKMNGIIEDIKPVVDLYTEVGLLARPEATIWCYASDKVIQSRLNSDDGAHRKYIKNPHLLRSVSEEFALLMDERIQDGETIHTVKMDQVQHLSFMERFIFDLCETL</sequence>
<dbReference type="Proteomes" id="UP000199695">
    <property type="component" value="Unassembled WGS sequence"/>
</dbReference>
<dbReference type="GO" id="GO:0006235">
    <property type="term" value="P:dTTP biosynthetic process"/>
    <property type="evidence" value="ECO:0007669"/>
    <property type="project" value="TreeGrafter"/>
</dbReference>
<dbReference type="Pfam" id="PF02223">
    <property type="entry name" value="Thymidylate_kin"/>
    <property type="match status" value="1"/>
</dbReference>
<gene>
    <name evidence="6" type="ORF">SAMN05444955_104165</name>
</gene>
<accession>A0A1H8CWT4</accession>
<keyword evidence="7" id="KW-1185">Reference proteome</keyword>
<organism evidence="6 7">
    <name type="scientific">Lihuaxuella thermophila</name>
    <dbReference type="NCBI Taxonomy" id="1173111"/>
    <lineage>
        <taxon>Bacteria</taxon>
        <taxon>Bacillati</taxon>
        <taxon>Bacillota</taxon>
        <taxon>Bacilli</taxon>
        <taxon>Bacillales</taxon>
        <taxon>Thermoactinomycetaceae</taxon>
        <taxon>Lihuaxuella</taxon>
    </lineage>
</organism>
<dbReference type="PANTHER" id="PTHR10344:SF4">
    <property type="entry name" value="UMP-CMP KINASE 2, MITOCHONDRIAL"/>
    <property type="match status" value="1"/>
</dbReference>
<keyword evidence="4" id="KW-0067">ATP-binding</keyword>
<dbReference type="InterPro" id="IPR027417">
    <property type="entry name" value="P-loop_NTPase"/>
</dbReference>
<protein>
    <recommendedName>
        <fullName evidence="2">Thymidylate kinase</fullName>
    </recommendedName>
</protein>
<evidence type="ECO:0000256" key="3">
    <source>
        <dbReference type="ARBA" id="ARBA00022741"/>
    </source>
</evidence>
<evidence type="ECO:0000256" key="1">
    <source>
        <dbReference type="ARBA" id="ARBA00009776"/>
    </source>
</evidence>
<evidence type="ECO:0000259" key="5">
    <source>
        <dbReference type="Pfam" id="PF02223"/>
    </source>
</evidence>
<dbReference type="GO" id="GO:0006233">
    <property type="term" value="P:dTDP biosynthetic process"/>
    <property type="evidence" value="ECO:0007669"/>
    <property type="project" value="TreeGrafter"/>
</dbReference>
<dbReference type="GO" id="GO:0005737">
    <property type="term" value="C:cytoplasm"/>
    <property type="evidence" value="ECO:0007669"/>
    <property type="project" value="TreeGrafter"/>
</dbReference>
<dbReference type="OrthoDB" id="9774907at2"/>
<evidence type="ECO:0000256" key="4">
    <source>
        <dbReference type="ARBA" id="ARBA00022840"/>
    </source>
</evidence>
<dbReference type="GO" id="GO:0006227">
    <property type="term" value="P:dUDP biosynthetic process"/>
    <property type="evidence" value="ECO:0007669"/>
    <property type="project" value="TreeGrafter"/>
</dbReference>
<keyword evidence="6" id="KW-0418">Kinase</keyword>
<dbReference type="InterPro" id="IPR039430">
    <property type="entry name" value="Thymidylate_kin-like_dom"/>
</dbReference>
<evidence type="ECO:0000313" key="7">
    <source>
        <dbReference type="Proteomes" id="UP000199695"/>
    </source>
</evidence>
<dbReference type="AlphaFoldDB" id="A0A1H8CWT4"/>